<reference evidence="2 3" key="1">
    <citation type="submission" date="2016-10" db="EMBL/GenBank/DDBJ databases">
        <authorList>
            <person name="de Groot N.N."/>
        </authorList>
    </citation>
    <scope>NUCLEOTIDE SEQUENCE [LARGE SCALE GENOMIC DNA]</scope>
    <source>
        <strain evidence="2 3">ATCC 51969</strain>
    </source>
</reference>
<dbReference type="Pfam" id="PF12867">
    <property type="entry name" value="DinB_2"/>
    <property type="match status" value="1"/>
</dbReference>
<organism evidence="2 3">
    <name type="scientific">Pedobacter antarcticus</name>
    <dbReference type="NCBI Taxonomy" id="34086"/>
    <lineage>
        <taxon>Bacteria</taxon>
        <taxon>Pseudomonadati</taxon>
        <taxon>Bacteroidota</taxon>
        <taxon>Sphingobacteriia</taxon>
        <taxon>Sphingobacteriales</taxon>
        <taxon>Sphingobacteriaceae</taxon>
        <taxon>Pedobacter</taxon>
    </lineage>
</organism>
<gene>
    <name evidence="2" type="ORF">SAMN03003324_00954</name>
</gene>
<feature type="domain" description="DinB-like" evidence="1">
    <location>
        <begin position="38"/>
        <end position="158"/>
    </location>
</feature>
<dbReference type="SUPFAM" id="SSF109854">
    <property type="entry name" value="DinB/YfiT-like putative metalloenzymes"/>
    <property type="match status" value="1"/>
</dbReference>
<dbReference type="InterPro" id="IPR034660">
    <property type="entry name" value="DinB/YfiT-like"/>
</dbReference>
<dbReference type="STRING" id="34086.SAMN04488084_10952"/>
<sequence>MLIYWTNNQLHKMNDQQQLLVSELEKLLNEGTAHVGLSDAIAGLPKNLRGVQPHNLPYSIWQLVEHIRIAQWDMLQFSKNVKHQSPDWPEGFWPKEAEPADEESWNNSVTQIKNDLQEFTNLVKSEDLYQQIPGGDGQTIFREALQIADHNAYHVAEIIILRRLMNAWK</sequence>
<name>A0A1I2BQP8_9SPHI</name>
<protein>
    <submittedName>
        <fullName evidence="2">DinB superfamily protein</fullName>
    </submittedName>
</protein>
<dbReference type="AlphaFoldDB" id="A0A1I2BQP8"/>
<dbReference type="InterPro" id="IPR024775">
    <property type="entry name" value="DinB-like"/>
</dbReference>
<evidence type="ECO:0000313" key="2">
    <source>
        <dbReference type="EMBL" id="SFE57643.1"/>
    </source>
</evidence>
<accession>A0A1I2BQP8</accession>
<proteinExistence type="predicted"/>
<dbReference type="EMBL" id="FONS01000001">
    <property type="protein sequence ID" value="SFE57643.1"/>
    <property type="molecule type" value="Genomic_DNA"/>
</dbReference>
<evidence type="ECO:0000259" key="1">
    <source>
        <dbReference type="Pfam" id="PF12867"/>
    </source>
</evidence>
<dbReference type="Gene3D" id="1.20.120.450">
    <property type="entry name" value="dinb family like domain"/>
    <property type="match status" value="1"/>
</dbReference>
<dbReference type="Proteomes" id="UP000183129">
    <property type="component" value="Unassembled WGS sequence"/>
</dbReference>
<evidence type="ECO:0000313" key="3">
    <source>
        <dbReference type="Proteomes" id="UP000183129"/>
    </source>
</evidence>
<dbReference type="RefSeq" id="WP_234797506.1">
    <property type="nucleotide sequence ID" value="NZ_FONS01000001.1"/>
</dbReference>